<dbReference type="Proteomes" id="UP000619743">
    <property type="component" value="Unassembled WGS sequence"/>
</dbReference>
<comment type="caution">
    <text evidence="1">The sequence shown here is derived from an EMBL/GenBank/DDBJ whole genome shotgun (WGS) entry which is preliminary data.</text>
</comment>
<accession>A0A8J2XPI7</accession>
<keyword evidence="2" id="KW-1185">Reference proteome</keyword>
<evidence type="ECO:0000313" key="2">
    <source>
        <dbReference type="Proteomes" id="UP000619743"/>
    </source>
</evidence>
<reference evidence="2" key="1">
    <citation type="journal article" date="2019" name="Int. J. Syst. Evol. Microbiol.">
        <title>The Global Catalogue of Microorganisms (GCM) 10K type strain sequencing project: providing services to taxonomists for standard genome sequencing and annotation.</title>
        <authorList>
            <consortium name="The Broad Institute Genomics Platform"/>
            <consortium name="The Broad Institute Genome Sequencing Center for Infectious Disease"/>
            <person name="Wu L."/>
            <person name="Ma J."/>
        </authorList>
    </citation>
    <scope>NUCLEOTIDE SEQUENCE [LARGE SCALE GENOMIC DNA]</scope>
    <source>
        <strain evidence="2">CGMCC 1.10130</strain>
    </source>
</reference>
<gene>
    <name evidence="1" type="ORF">GCM10011369_18800</name>
</gene>
<protein>
    <submittedName>
        <fullName evidence="1">Uncharacterized protein</fullName>
    </submittedName>
</protein>
<dbReference type="EMBL" id="BMDX01000008">
    <property type="protein sequence ID" value="GGA77184.1"/>
    <property type="molecule type" value="Genomic_DNA"/>
</dbReference>
<evidence type="ECO:0000313" key="1">
    <source>
        <dbReference type="EMBL" id="GGA77184.1"/>
    </source>
</evidence>
<dbReference type="AlphaFoldDB" id="A0A8J2XPI7"/>
<dbReference type="RefSeq" id="WP_087505630.1">
    <property type="nucleotide sequence ID" value="NZ_BMDX01000008.1"/>
</dbReference>
<organism evidence="1 2">
    <name type="scientific">Neiella marina</name>
    <dbReference type="NCBI Taxonomy" id="508461"/>
    <lineage>
        <taxon>Bacteria</taxon>
        <taxon>Pseudomonadati</taxon>
        <taxon>Pseudomonadota</taxon>
        <taxon>Gammaproteobacteria</taxon>
        <taxon>Alteromonadales</taxon>
        <taxon>Echinimonadaceae</taxon>
        <taxon>Neiella</taxon>
    </lineage>
</organism>
<proteinExistence type="predicted"/>
<sequence>MHFSLSAGQRIQFQGHNYVIAYRAPQHLMLETADRKSSLPLSIHDAEFAFLDGQLTDSPDMSALTDEQVSLKIQFMPSAHRQELLFKYAFVRGFMSRPVSKKEEESYAREIASLNGFNNVPPVGSIRHWVTRYKKSIEANKPPLMALYDHRHTEPTLIQAEAVNNG</sequence>
<name>A0A8J2XPI7_9GAMM</name>